<evidence type="ECO:0000313" key="1">
    <source>
        <dbReference type="EMBL" id="WUQ88891.1"/>
    </source>
</evidence>
<dbReference type="EMBL" id="CP108110">
    <property type="protein sequence ID" value="WUQ88891.1"/>
    <property type="molecule type" value="Genomic_DNA"/>
</dbReference>
<evidence type="ECO:0008006" key="3">
    <source>
        <dbReference type="Google" id="ProtNLM"/>
    </source>
</evidence>
<evidence type="ECO:0000313" key="2">
    <source>
        <dbReference type="Proteomes" id="UP001432222"/>
    </source>
</evidence>
<accession>A0ABZ1UEW0</accession>
<gene>
    <name evidence="1" type="ORF">OHA16_22450</name>
</gene>
<dbReference type="Proteomes" id="UP001432222">
    <property type="component" value="Chromosome"/>
</dbReference>
<sequence length="207" mass="22489">MRPVLDFWDSDGFELWPVAEVEPYLPLHGRLTPAEVGTAVMRIVGFNDLDPQPWERPRRPPRPREPLDSFLHGLLTFDSVYAGGGLRVTDGATGTTFLPGCCAGIGEWRDWFDVLDDGGATFFGHDPVARVERAGDTVRLLVDAELDDGPVIELPAAEARRLLAGVERDLTAFLALAAGWATHHLPDHAAPVTTALADALDLRPPAP</sequence>
<proteinExistence type="predicted"/>
<keyword evidence="2" id="KW-1185">Reference proteome</keyword>
<name>A0ABZ1UEW0_9ACTN</name>
<reference evidence="1" key="1">
    <citation type="submission" date="2022-10" db="EMBL/GenBank/DDBJ databases">
        <title>The complete genomes of actinobacterial strains from the NBC collection.</title>
        <authorList>
            <person name="Joergensen T.S."/>
            <person name="Alvarez Arevalo M."/>
            <person name="Sterndorff E.B."/>
            <person name="Faurdal D."/>
            <person name="Vuksanovic O."/>
            <person name="Mourched A.-S."/>
            <person name="Charusanti P."/>
            <person name="Shaw S."/>
            <person name="Blin K."/>
            <person name="Weber T."/>
        </authorList>
    </citation>
    <scope>NUCLEOTIDE SEQUENCE</scope>
    <source>
        <strain evidence="1">NBC_00222</strain>
    </source>
</reference>
<protein>
    <recommendedName>
        <fullName evidence="3">SUKH-4 immunity protein of toxin-antitoxin system</fullName>
    </recommendedName>
</protein>
<dbReference type="RefSeq" id="WP_328959351.1">
    <property type="nucleotide sequence ID" value="NZ_CP108110.1"/>
</dbReference>
<organism evidence="1 2">
    <name type="scientific">Kitasatospora purpeofusca</name>
    <dbReference type="NCBI Taxonomy" id="67352"/>
    <lineage>
        <taxon>Bacteria</taxon>
        <taxon>Bacillati</taxon>
        <taxon>Actinomycetota</taxon>
        <taxon>Actinomycetes</taxon>
        <taxon>Kitasatosporales</taxon>
        <taxon>Streptomycetaceae</taxon>
        <taxon>Kitasatospora</taxon>
    </lineage>
</organism>